<dbReference type="PANTHER" id="PTHR10910">
    <property type="entry name" value="EUKARYOTE SPECIFIC DSRNA BINDING PROTEIN"/>
    <property type="match status" value="1"/>
</dbReference>
<dbReference type="CDD" id="cd00048">
    <property type="entry name" value="DSRM_SF"/>
    <property type="match status" value="1"/>
</dbReference>
<sequence>MWSESAVCSVQYQYSTVTAICLSRLGITGTMNPVKMLELLKGELEFTITEYPSVTVCLEVDDNKYHSTAKSKAIANRDAAILAIKYWHQCDYSLVKHSFDRSPRILRKHYPDLKFTDVSNGENSLVYLNIGDKVFTGYGADPKLAKKGACIMGMRYLLTSKVESFLSKRLEDIKVDDAFEVIRLLNCSLNSTVVRKNLYTMCLEVDNQQYYGSGKSKRFAQFEAAMEALKDILPLYGTSTSKFVAQNNTLKKALGRSRRLEDNIINTNLNCHKSVLQEFNNLYYGSTFTCTKSTNSTDNSQCRFTASVRVNDQVYTGTGPNKQLAKRSAAVAALGKLEDIIPSEMGNHLLLQKDQRFSDLIGRLVNDKFNTIMVNDKVHMKRKILAGIVMTKNADLSTAEVVCVTTGTKCISKNNTANGNSLHDMHAEVLARRCLLLYFYNQLELLLSKRKQKTSIFIPKSCGRGYQLKQGIEFHLYISHTPCGDASIKCDDDMNPSTILRGLLRCKIEASQGTIPTKTCFTSTWDSVLKKHPVKMMSCSDKICKWNILGLQGSLLLNFIDPVYLSSVVVGRRVPETQLKRALYGRIENTLQNIPSEFHLNKPKLLTVPCTEVRIPRISLNFAVIWFLGMEHPEVVLSTNGKTEYGSSVISTESLVNRYASLLQKSVIGRKMLHPTRFEDTNMLTSYTVAKEKIYKAFSEAGLGDWKSKSKS</sequence>
<dbReference type="GO" id="GO:0006382">
    <property type="term" value="P:adenosine to inosine editing"/>
    <property type="evidence" value="ECO:0007669"/>
    <property type="project" value="TreeGrafter"/>
</dbReference>
<name>A0A6P7GY37_DIAVI</name>
<organism evidence="6">
    <name type="scientific">Diabrotica virgifera virgifera</name>
    <name type="common">western corn rootworm</name>
    <dbReference type="NCBI Taxonomy" id="50390"/>
    <lineage>
        <taxon>Eukaryota</taxon>
        <taxon>Metazoa</taxon>
        <taxon>Ecdysozoa</taxon>
        <taxon>Arthropoda</taxon>
        <taxon>Hexapoda</taxon>
        <taxon>Insecta</taxon>
        <taxon>Pterygota</taxon>
        <taxon>Neoptera</taxon>
        <taxon>Endopterygota</taxon>
        <taxon>Coleoptera</taxon>
        <taxon>Polyphaga</taxon>
        <taxon>Cucujiformia</taxon>
        <taxon>Chrysomeloidea</taxon>
        <taxon>Chrysomelidae</taxon>
        <taxon>Galerucinae</taxon>
        <taxon>Diabroticina</taxon>
        <taxon>Diabroticites</taxon>
        <taxon>Diabrotica</taxon>
    </lineage>
</organism>
<dbReference type="RefSeq" id="XP_028150343.1">
    <property type="nucleotide sequence ID" value="XM_028294542.1"/>
</dbReference>
<dbReference type="AlphaFoldDB" id="A0A6P7GY37"/>
<dbReference type="Pfam" id="PF00035">
    <property type="entry name" value="dsrm"/>
    <property type="match status" value="1"/>
</dbReference>
<dbReference type="GO" id="GO:0003726">
    <property type="term" value="F:double-stranded RNA adenosine deaminase activity"/>
    <property type="evidence" value="ECO:0007669"/>
    <property type="project" value="TreeGrafter"/>
</dbReference>
<protein>
    <submittedName>
        <fullName evidence="6">Double-stranded RNA-specific editase Adar-like isoform X1</fullName>
    </submittedName>
</protein>
<feature type="domain" description="DRBM" evidence="2">
    <location>
        <begin position="199"/>
        <end position="234"/>
    </location>
</feature>
<dbReference type="Gene3D" id="3.30.160.20">
    <property type="match status" value="2"/>
</dbReference>
<dbReference type="Pfam" id="PF02137">
    <property type="entry name" value="A_deamin"/>
    <property type="match status" value="1"/>
</dbReference>
<feature type="domain" description="DRBM" evidence="2">
    <location>
        <begin position="271"/>
        <end position="339"/>
    </location>
</feature>
<evidence type="ECO:0000313" key="5">
    <source>
        <dbReference type="Proteomes" id="UP001652700"/>
    </source>
</evidence>
<dbReference type="SMART" id="SM00552">
    <property type="entry name" value="ADEAMc"/>
    <property type="match status" value="1"/>
</dbReference>
<dbReference type="SUPFAM" id="SSF54768">
    <property type="entry name" value="dsRNA-binding domain-like"/>
    <property type="match status" value="2"/>
</dbReference>
<evidence type="ECO:0000313" key="6">
    <source>
        <dbReference type="RefSeq" id="XP_028150343.1"/>
    </source>
</evidence>
<evidence type="ECO:0000313" key="4">
    <source>
        <dbReference type="EnsemblMetazoa" id="XP_050517038.1"/>
    </source>
</evidence>
<evidence type="ECO:0000259" key="2">
    <source>
        <dbReference type="PROSITE" id="PS50137"/>
    </source>
</evidence>
<reference evidence="4" key="2">
    <citation type="submission" date="2025-05" db="UniProtKB">
        <authorList>
            <consortium name="EnsemblMetazoa"/>
        </authorList>
    </citation>
    <scope>IDENTIFICATION</scope>
</reference>
<proteinExistence type="predicted"/>
<reference evidence="6" key="1">
    <citation type="submission" date="2025-04" db="UniProtKB">
        <authorList>
            <consortium name="RefSeq"/>
        </authorList>
    </citation>
    <scope>IDENTIFICATION</scope>
    <source>
        <tissue evidence="6">Whole insect</tissue>
    </source>
</reference>
<keyword evidence="1" id="KW-0694">RNA-binding</keyword>
<evidence type="ECO:0000256" key="1">
    <source>
        <dbReference type="PROSITE-ProRule" id="PRU00266"/>
    </source>
</evidence>
<accession>A0A6P7GY37</accession>
<dbReference type="Proteomes" id="UP001652700">
    <property type="component" value="Unplaced"/>
</dbReference>
<evidence type="ECO:0000259" key="3">
    <source>
        <dbReference type="PROSITE" id="PS50141"/>
    </source>
</evidence>
<dbReference type="EnsemblMetazoa" id="XM_050661081.1">
    <property type="protein sequence ID" value="XP_050517038.1"/>
    <property type="gene ID" value="LOC126891802"/>
</dbReference>
<dbReference type="PROSITE" id="PS50137">
    <property type="entry name" value="DS_RBD"/>
    <property type="match status" value="2"/>
</dbReference>
<dbReference type="GO" id="GO:0003725">
    <property type="term" value="F:double-stranded RNA binding"/>
    <property type="evidence" value="ECO:0007669"/>
    <property type="project" value="TreeGrafter"/>
</dbReference>
<dbReference type="InterPro" id="IPR014720">
    <property type="entry name" value="dsRBD_dom"/>
</dbReference>
<dbReference type="GO" id="GO:0010468">
    <property type="term" value="P:regulation of gene expression"/>
    <property type="evidence" value="ECO:0007669"/>
    <property type="project" value="UniProtKB-ARBA"/>
</dbReference>
<feature type="domain" description="A to I editase" evidence="3">
    <location>
        <begin position="403"/>
        <end position="712"/>
    </location>
</feature>
<gene>
    <name evidence="6" type="primary">LOC114343706</name>
</gene>
<dbReference type="GO" id="GO:0005737">
    <property type="term" value="C:cytoplasm"/>
    <property type="evidence" value="ECO:0007669"/>
    <property type="project" value="TreeGrafter"/>
</dbReference>
<dbReference type="InParanoid" id="A0A6P7GY37"/>
<dbReference type="GO" id="GO:0006396">
    <property type="term" value="P:RNA processing"/>
    <property type="evidence" value="ECO:0007669"/>
    <property type="project" value="InterPro"/>
</dbReference>
<keyword evidence="5" id="KW-1185">Reference proteome</keyword>
<dbReference type="PROSITE" id="PS50141">
    <property type="entry name" value="A_DEAMIN_EDITASE"/>
    <property type="match status" value="1"/>
</dbReference>
<dbReference type="GO" id="GO:0008251">
    <property type="term" value="F:tRNA-specific adenosine deaminase activity"/>
    <property type="evidence" value="ECO:0007669"/>
    <property type="project" value="TreeGrafter"/>
</dbReference>
<dbReference type="InterPro" id="IPR002466">
    <property type="entry name" value="A_deamin"/>
</dbReference>
<dbReference type="GO" id="GO:0005730">
    <property type="term" value="C:nucleolus"/>
    <property type="evidence" value="ECO:0007669"/>
    <property type="project" value="TreeGrafter"/>
</dbReference>
<dbReference type="PANTHER" id="PTHR10910:SF62">
    <property type="entry name" value="AT07585P-RELATED"/>
    <property type="match status" value="1"/>
</dbReference>
<dbReference type="SMART" id="SM00358">
    <property type="entry name" value="DSRM"/>
    <property type="match status" value="2"/>
</dbReference>
<dbReference type="OrthoDB" id="6782224at2759"/>